<accession>A0ABP8UEQ4</accession>
<reference evidence="2" key="1">
    <citation type="journal article" date="2019" name="Int. J. Syst. Evol. Microbiol.">
        <title>The Global Catalogue of Microorganisms (GCM) 10K type strain sequencing project: providing services to taxonomists for standard genome sequencing and annotation.</title>
        <authorList>
            <consortium name="The Broad Institute Genomics Platform"/>
            <consortium name="The Broad Institute Genome Sequencing Center for Infectious Disease"/>
            <person name="Wu L."/>
            <person name="Ma J."/>
        </authorList>
    </citation>
    <scope>NUCLEOTIDE SEQUENCE [LARGE SCALE GENOMIC DNA]</scope>
    <source>
        <strain evidence="2">JCM 17939</strain>
    </source>
</reference>
<proteinExistence type="predicted"/>
<comment type="caution">
    <text evidence="1">The sequence shown here is derived from an EMBL/GenBank/DDBJ whole genome shotgun (WGS) entry which is preliminary data.</text>
</comment>
<name>A0ABP8UEQ4_9ACTN</name>
<gene>
    <name evidence="1" type="ORF">GCM10023196_050250</name>
</gene>
<dbReference type="EMBL" id="BAABHK010000007">
    <property type="protein sequence ID" value="GAA4629426.1"/>
    <property type="molecule type" value="Genomic_DNA"/>
</dbReference>
<sequence>MLGEADRAPQITKKPTSFACVVNRIVPVGGPDHVVRGEVARTHVRDGLHPERAEWSASGATVTPGKE</sequence>
<organism evidence="1 2">
    <name type="scientific">Actinoallomurus vinaceus</name>
    <dbReference type="NCBI Taxonomy" id="1080074"/>
    <lineage>
        <taxon>Bacteria</taxon>
        <taxon>Bacillati</taxon>
        <taxon>Actinomycetota</taxon>
        <taxon>Actinomycetes</taxon>
        <taxon>Streptosporangiales</taxon>
        <taxon>Thermomonosporaceae</taxon>
        <taxon>Actinoallomurus</taxon>
    </lineage>
</organism>
<protein>
    <submittedName>
        <fullName evidence="1">Uncharacterized protein</fullName>
    </submittedName>
</protein>
<evidence type="ECO:0000313" key="2">
    <source>
        <dbReference type="Proteomes" id="UP001501442"/>
    </source>
</evidence>
<keyword evidence="2" id="KW-1185">Reference proteome</keyword>
<dbReference type="Proteomes" id="UP001501442">
    <property type="component" value="Unassembled WGS sequence"/>
</dbReference>
<evidence type="ECO:0000313" key="1">
    <source>
        <dbReference type="EMBL" id="GAA4629426.1"/>
    </source>
</evidence>